<gene>
    <name evidence="1" type="ORF">MK546_00375</name>
</gene>
<proteinExistence type="predicted"/>
<accession>A0AAW5WK15</accession>
<sequence length="118" mass="14183">MEILAMKKYLEMILQKTNEFINYKKTDKEEDDKSHILHTIDLALRKNSGVHVIFLDKNFTGDIVKYDRDRQQLIVKNFKKSMTTIIRVPDIQRISLVPNNIREAQRKDIRLEHRKFKK</sequence>
<dbReference type="Proteomes" id="UP001208029">
    <property type="component" value="Unassembled WGS sequence"/>
</dbReference>
<dbReference type="EMBL" id="JAKUYZ010000002">
    <property type="protein sequence ID" value="MCY7220550.1"/>
    <property type="molecule type" value="Genomic_DNA"/>
</dbReference>
<reference evidence="1" key="2">
    <citation type="submission" date="2022-02" db="EMBL/GenBank/DDBJ databases">
        <authorList>
            <person name="Christensen J.J.E."/>
            <person name="Jensen C.S."/>
            <person name="Nielsen X.C."/>
            <person name="Dargis R."/>
        </authorList>
    </citation>
    <scope>NUCLEOTIDE SEQUENCE</scope>
    <source>
        <strain evidence="1">K13014465</strain>
    </source>
</reference>
<dbReference type="RefSeq" id="WP_223368019.1">
    <property type="nucleotide sequence ID" value="NZ_JAHZQO010000005.1"/>
</dbReference>
<evidence type="ECO:0000313" key="2">
    <source>
        <dbReference type="Proteomes" id="UP001208029"/>
    </source>
</evidence>
<comment type="caution">
    <text evidence="1">The sequence shown here is derived from an EMBL/GenBank/DDBJ whole genome shotgun (WGS) entry which is preliminary data.</text>
</comment>
<name>A0AAW5WK15_STRCR</name>
<organism evidence="1 2">
    <name type="scientific">Streptococcus cristatus</name>
    <dbReference type="NCBI Taxonomy" id="45634"/>
    <lineage>
        <taxon>Bacteria</taxon>
        <taxon>Bacillati</taxon>
        <taxon>Bacillota</taxon>
        <taxon>Bacilli</taxon>
        <taxon>Lactobacillales</taxon>
        <taxon>Streptococcaceae</taxon>
        <taxon>Streptococcus</taxon>
    </lineage>
</organism>
<reference evidence="1" key="1">
    <citation type="journal article" date="2022" name="Med Res Arch">
        <title>Genomic identification of streptococcal strains and relation to clinical characteristics. A substudy to The Partial Oral Treatment of Endocarditis (POET) Trial.</title>
        <authorList>
            <person name="Christensen J."/>
            <person name="Jensen C."/>
            <person name="Dargis R."/>
            <person name="Nielsen X."/>
            <person name="Pries- Heje M."/>
            <person name="Wiingaard C."/>
            <person name="Ihlemann N."/>
            <person name="Gill S."/>
            <person name="Bruun N."/>
            <person name="Elming H."/>
            <person name="Povlsen J."/>
            <person name="Madsen T."/>
            <person name="Jensen K."/>
            <person name="Fuursted K."/>
            <person name="Ostergaard L."/>
            <person name="Christiansen U."/>
            <person name="Rosenvinge F."/>
            <person name="Helweg-Larsen J."/>
            <person name="Fosbol E."/>
            <person name="Kober L."/>
            <person name="Torp-Pedersen C."/>
            <person name="Tonder N."/>
            <person name="Moser C."/>
            <person name="Iversen K."/>
            <person name="Bundgaard H."/>
        </authorList>
    </citation>
    <scope>NUCLEOTIDE SEQUENCE</scope>
    <source>
        <strain evidence="1">K13014465</strain>
    </source>
</reference>
<protein>
    <submittedName>
        <fullName evidence="1">Uncharacterized protein</fullName>
    </submittedName>
</protein>
<dbReference type="AlphaFoldDB" id="A0AAW5WK15"/>
<evidence type="ECO:0000313" key="1">
    <source>
        <dbReference type="EMBL" id="MCY7220550.1"/>
    </source>
</evidence>